<reference evidence="1 2" key="1">
    <citation type="submission" date="2019-10" db="EMBL/GenBank/DDBJ databases">
        <authorList>
            <person name="Karimi E."/>
        </authorList>
    </citation>
    <scope>NUCLEOTIDE SEQUENCE [LARGE SCALE GENOMIC DNA]</scope>
    <source>
        <strain evidence="1">Bacillus sp. 348</strain>
    </source>
</reference>
<sequence>MGGFVGLSVILSYYLEGSYSQLQLIHYKTSSIGYYGTAYAIMIMVHEDHLRHLVKAP</sequence>
<gene>
    <name evidence="1" type="ORF">BACI348_50789</name>
</gene>
<proteinExistence type="predicted"/>
<evidence type="ECO:0000313" key="2">
    <source>
        <dbReference type="Proteomes" id="UP000433089"/>
    </source>
</evidence>
<dbReference type="Proteomes" id="UP000433089">
    <property type="component" value="Unassembled WGS sequence"/>
</dbReference>
<dbReference type="AlphaFoldDB" id="A0A653XHT7"/>
<accession>A0A653XHT7</accession>
<protein>
    <submittedName>
        <fullName evidence="1">Uncharacterized protein</fullName>
    </submittedName>
</protein>
<organism evidence="1 2">
    <name type="scientific">Bacillus altitudinis</name>
    <dbReference type="NCBI Taxonomy" id="293387"/>
    <lineage>
        <taxon>Bacteria</taxon>
        <taxon>Bacillati</taxon>
        <taxon>Bacillota</taxon>
        <taxon>Bacilli</taxon>
        <taxon>Bacillales</taxon>
        <taxon>Bacillaceae</taxon>
        <taxon>Bacillus</taxon>
    </lineage>
</organism>
<dbReference type="EMBL" id="CABWLH010000010">
    <property type="protein sequence ID" value="VXC29646.1"/>
    <property type="molecule type" value="Genomic_DNA"/>
</dbReference>
<name>A0A653XHT7_BACAB</name>
<evidence type="ECO:0000313" key="1">
    <source>
        <dbReference type="EMBL" id="VXC29646.1"/>
    </source>
</evidence>